<gene>
    <name evidence="1" type="ORF">C8D94_1011045</name>
</gene>
<proteinExistence type="predicted"/>
<accession>A0A370QLB4</accession>
<organism evidence="1 2">
    <name type="scientific">Marinirhabdus gelatinilytica</name>
    <dbReference type="NCBI Taxonomy" id="1703343"/>
    <lineage>
        <taxon>Bacteria</taxon>
        <taxon>Pseudomonadati</taxon>
        <taxon>Bacteroidota</taxon>
        <taxon>Flavobacteriia</taxon>
        <taxon>Flavobacteriales</taxon>
        <taxon>Flavobacteriaceae</taxon>
    </lineage>
</organism>
<sequence length="34" mass="4213">MRELFKEVFQSLKEVIFKIFFEFKNSITGFKKPR</sequence>
<dbReference type="AlphaFoldDB" id="A0A370QLB4"/>
<dbReference type="EMBL" id="QRAO01000001">
    <property type="protein sequence ID" value="RDK89164.1"/>
    <property type="molecule type" value="Genomic_DNA"/>
</dbReference>
<protein>
    <submittedName>
        <fullName evidence="1">Uncharacterized protein</fullName>
    </submittedName>
</protein>
<keyword evidence="2" id="KW-1185">Reference proteome</keyword>
<evidence type="ECO:0000313" key="2">
    <source>
        <dbReference type="Proteomes" id="UP000255317"/>
    </source>
</evidence>
<reference evidence="1 2" key="1">
    <citation type="submission" date="2018-07" db="EMBL/GenBank/DDBJ databases">
        <title>Genomic Encyclopedia of Type Strains, Phase IV (KMG-IV): sequencing the most valuable type-strain genomes for metagenomic binning, comparative biology and taxonomic classification.</title>
        <authorList>
            <person name="Goeker M."/>
        </authorList>
    </citation>
    <scope>NUCLEOTIDE SEQUENCE [LARGE SCALE GENOMIC DNA]</scope>
    <source>
        <strain evidence="1 2">DSM 101478</strain>
    </source>
</reference>
<dbReference type="Proteomes" id="UP000255317">
    <property type="component" value="Unassembled WGS sequence"/>
</dbReference>
<evidence type="ECO:0000313" key="1">
    <source>
        <dbReference type="EMBL" id="RDK89164.1"/>
    </source>
</evidence>
<name>A0A370QLB4_9FLAO</name>
<comment type="caution">
    <text evidence="1">The sequence shown here is derived from an EMBL/GenBank/DDBJ whole genome shotgun (WGS) entry which is preliminary data.</text>
</comment>